<proteinExistence type="predicted"/>
<evidence type="ECO:0000313" key="1">
    <source>
        <dbReference type="Proteomes" id="UP000790787"/>
    </source>
</evidence>
<dbReference type="Proteomes" id="UP000790787">
    <property type="component" value="Chromosome 23"/>
</dbReference>
<keyword evidence="1" id="KW-1185">Reference proteome</keyword>
<sequence>MDTRLKFIPHPFVSRSDMIKAFFQADVLPVLLDLFKDHLRSVIPLPSIQLYVLASWEMSTRKRSEFCKMMIATRSIAKRNVLDCLLGLLKSGIEEEMVCVSIAYITIGSTQRAKAVFNAGLIEPLHTLATTKKMGIAAAALSIAII</sequence>
<reference evidence="2" key="2">
    <citation type="submission" date="2025-08" db="UniProtKB">
        <authorList>
            <consortium name="RefSeq"/>
        </authorList>
    </citation>
    <scope>IDENTIFICATION</scope>
    <source>
        <tissue evidence="2">Leaf</tissue>
    </source>
</reference>
<dbReference type="RefSeq" id="XP_075102026.1">
    <property type="nucleotide sequence ID" value="XM_075245925.1"/>
</dbReference>
<protein>
    <submittedName>
        <fullName evidence="2">Uncharacterized protein LOC107820188 isoform X1</fullName>
    </submittedName>
</protein>
<organism evidence="1 2">
    <name type="scientific">Nicotiana tabacum</name>
    <name type="common">Common tobacco</name>
    <dbReference type="NCBI Taxonomy" id="4097"/>
    <lineage>
        <taxon>Eukaryota</taxon>
        <taxon>Viridiplantae</taxon>
        <taxon>Streptophyta</taxon>
        <taxon>Embryophyta</taxon>
        <taxon>Tracheophyta</taxon>
        <taxon>Spermatophyta</taxon>
        <taxon>Magnoliopsida</taxon>
        <taxon>eudicotyledons</taxon>
        <taxon>Gunneridae</taxon>
        <taxon>Pentapetalae</taxon>
        <taxon>asterids</taxon>
        <taxon>lamiids</taxon>
        <taxon>Solanales</taxon>
        <taxon>Solanaceae</taxon>
        <taxon>Nicotianoideae</taxon>
        <taxon>Nicotianeae</taxon>
        <taxon>Nicotiana</taxon>
    </lineage>
</organism>
<evidence type="ECO:0000313" key="2">
    <source>
        <dbReference type="RefSeq" id="XP_075102026.1"/>
    </source>
</evidence>
<gene>
    <name evidence="2" type="primary">LOC107820188</name>
</gene>
<reference evidence="1" key="1">
    <citation type="journal article" date="2014" name="Nat. Commun.">
        <title>The tobacco genome sequence and its comparison with those of tomato and potato.</title>
        <authorList>
            <person name="Sierro N."/>
            <person name="Battey J.N."/>
            <person name="Ouadi S."/>
            <person name="Bakaher N."/>
            <person name="Bovet L."/>
            <person name="Willig A."/>
            <person name="Goepfert S."/>
            <person name="Peitsch M.C."/>
            <person name="Ivanov N.V."/>
        </authorList>
    </citation>
    <scope>NUCLEOTIDE SEQUENCE [LARGE SCALE GENOMIC DNA]</scope>
</reference>
<name>A0AC58TXQ3_TOBAC</name>
<accession>A0AC58TXQ3</accession>